<comment type="function">
    <text evidence="1 12">Plays an important role in the degradation of dermatan and keratan sulfates.</text>
</comment>
<dbReference type="FunFam" id="3.20.20.80:FF:000029">
    <property type="entry name" value="Beta-glucuronidase"/>
    <property type="match status" value="1"/>
</dbReference>
<feature type="domain" description="Glycoside hydrolase family 2 catalytic" evidence="15">
    <location>
        <begin position="315"/>
        <end position="607"/>
    </location>
</feature>
<dbReference type="FunFam" id="2.60.40.10:FF:000628">
    <property type="entry name" value="Beta-glucuronidase"/>
    <property type="match status" value="2"/>
</dbReference>
<keyword evidence="13" id="KW-1133">Transmembrane helix</keyword>
<evidence type="ECO:0000256" key="10">
    <source>
        <dbReference type="ARBA" id="ARBA00023228"/>
    </source>
</evidence>
<dbReference type="PANTHER" id="PTHR10066:SF67">
    <property type="entry name" value="BETA-GLUCURONIDASE"/>
    <property type="match status" value="1"/>
</dbReference>
<protein>
    <recommendedName>
        <fullName evidence="6 12">Beta-glucuronidase</fullName>
        <ecNumber evidence="5 12">3.2.1.31</ecNumber>
    </recommendedName>
</protein>
<dbReference type="Pfam" id="PF00703">
    <property type="entry name" value="Glyco_hydro_2"/>
    <property type="match status" value="2"/>
</dbReference>
<dbReference type="GO" id="GO:0030246">
    <property type="term" value="F:carbohydrate binding"/>
    <property type="evidence" value="ECO:0007669"/>
    <property type="project" value="TreeGrafter"/>
</dbReference>
<dbReference type="InterPro" id="IPR013783">
    <property type="entry name" value="Ig-like_fold"/>
</dbReference>
<dbReference type="EC" id="3.2.1.31" evidence="5 12"/>
<dbReference type="SUPFAM" id="SSF49303">
    <property type="entry name" value="beta-Galactosidase/glucuronidase domain"/>
    <property type="match status" value="2"/>
</dbReference>
<evidence type="ECO:0000256" key="6">
    <source>
        <dbReference type="ARBA" id="ARBA00016205"/>
    </source>
</evidence>
<dbReference type="PROSITE" id="PS00608">
    <property type="entry name" value="GLYCOSYL_HYDROL_F2_2"/>
    <property type="match status" value="2"/>
</dbReference>
<comment type="activity regulation">
    <text evidence="12">Inhibited by L-aspartic acid.</text>
</comment>
<keyword evidence="18" id="KW-1185">Reference proteome</keyword>
<name>A0A1B0G9Q3_GLOMM</name>
<reference evidence="17" key="1">
    <citation type="submission" date="2020-05" db="UniProtKB">
        <authorList>
            <consortium name="EnsemblMetazoa"/>
        </authorList>
    </citation>
    <scope>IDENTIFICATION</scope>
    <source>
        <strain evidence="17">Yale</strain>
    </source>
</reference>
<keyword evidence="13" id="KW-0472">Membrane</keyword>
<dbReference type="InterPro" id="IPR023230">
    <property type="entry name" value="Glyco_hydro_2_CS"/>
</dbReference>
<evidence type="ECO:0000313" key="17">
    <source>
        <dbReference type="EnsemblMetazoa" id="GMOY010040-PA"/>
    </source>
</evidence>
<dbReference type="PhylomeDB" id="A0A1B0G9Q3"/>
<comment type="catalytic activity">
    <reaction evidence="12">
        <text>a beta-D-glucuronoside + H2O = D-glucuronate + an alcohol</text>
        <dbReference type="Rhea" id="RHEA:17633"/>
        <dbReference type="ChEBI" id="CHEBI:15377"/>
        <dbReference type="ChEBI" id="CHEBI:30879"/>
        <dbReference type="ChEBI" id="CHEBI:58720"/>
        <dbReference type="ChEBI" id="CHEBI:83411"/>
        <dbReference type="EC" id="3.2.1.31"/>
    </reaction>
</comment>
<evidence type="ECO:0000256" key="12">
    <source>
        <dbReference type="RuleBase" id="RU361154"/>
    </source>
</evidence>
<dbReference type="PRINTS" id="PR00132">
    <property type="entry name" value="GLHYDRLASE2"/>
</dbReference>
<dbReference type="FunFam" id="3.20.20.80:FF:000080">
    <property type="entry name" value="Beta-glucuronidase UidA"/>
    <property type="match status" value="1"/>
</dbReference>
<sequence>MTTGMLYPRESETREVASLDGLWNFVKSDITNSTQGMRDKWYLDDLSRVRKTIPMPVPASYNDITTEHAIRDHVGTVWYDRKFFVPMSWSKNQRVWLRFGSVHYEAFVYVNGEMVVRHEMGHLPFEAEISQYVKYGQENRITVMCDNALIQTTIPQGKITELARDDGVSIVQTYTFDFFNYAGIHRSVHLYTTPSTYIEEINFTTDLSKNNTVGFVKLTKVKIGGSVDNEAASSDLHIRVQLLNKEGIIVANTTSKSDMTTILEIKNVKPWWPYLMHHDPGYLYEMEIFLIDSKTEELQDVYRCKVGMRTLSWNNSSFMINGKPIYFRGFGRHEDSDIRGKGLDLALMTRDFNLLKWIGANAYRTSHYPYSEESMQFADENGIMIIDECPSVDTENYNQALLEKHKSAMEQLIHRDRNHASVVMWSIANEPRTGQLNAGSYFQYVANYTRQLDNTRPVTAAIAVNSADDKAARYLDIISFNRYNGWYSNPGRLDMITKRIIDEATTWHEKHNKPVIMSEYGADTVEGLHLLPSYVWSEEYQTELFSRHFRAFDILRKKSWFIGEFVWNFADFKTAQSVTRVGGNKKGVFTRSRQPKAVAHLLRKRYFALGPFSLIVMVFIGYCIFYALALVLLNRDIVTTTGMLYPRESETREVRSLDGLWNFVKSDITNPTQGMRDKWYLDDLSRVRKTIPMPVPASYNDITTEHAIRDHVGTVWYDRKFFVPMSWSKNQRVWLRFGSVHYEAFVYVNGEMVVRHEMGHLPFEAEISQYVKYGQENRITVMCDNALIQTTIPQGKITELARDDGVSIVQTYTFDFFNYAGIHRSVHLYTTPSTYIEEINFTTDLSKNNTVGFVKLTKVKIGGSVDNEAASSDLHIRVQLLNKEGIIVANTTSKSDMTTILEIKNVKPWWPYLMHHDPGYLYEMEIFLIDSKTEELQDVYRCKVGMRTLSWNNSSFMINGKPIYFRGFGRHEDSDIRGKGLDLALMTRDFNLLKWIGANAYRTSHYPYSEESMQFADENGIMIIDECPSVDTENYNQALLEKHKSAMEQLIHRDRNHASVVMWSIANEPRTGQLNAGSYFQYVANYTRQLDNTRPVTAAIAVNSADDKAARYLDIISFNRYNGWYSNPGRLDMITKRIIDEATTWHEKHNKPVIMSEYGADTVEGLHLLPSYVWSEEYQTELFSRHFRAFDILRKKSWFIGEFVWNFADFKTAQSKSLAF</sequence>
<comment type="subcellular location">
    <subcellularLocation>
        <location evidence="2">Lysosome</location>
    </subcellularLocation>
</comment>
<feature type="domain" description="Glycoside hydrolase family 2 catalytic" evidence="15">
    <location>
        <begin position="953"/>
        <end position="1216"/>
    </location>
</feature>
<dbReference type="NCBIfam" id="NF007538">
    <property type="entry name" value="PRK10150.1"/>
    <property type="match status" value="2"/>
</dbReference>
<dbReference type="EMBL" id="CCAG010005343">
    <property type="status" value="NOT_ANNOTATED_CDS"/>
    <property type="molecule type" value="Genomic_DNA"/>
</dbReference>
<dbReference type="InterPro" id="IPR017853">
    <property type="entry name" value="GH"/>
</dbReference>
<dbReference type="InterPro" id="IPR008979">
    <property type="entry name" value="Galactose-bd-like_sf"/>
</dbReference>
<dbReference type="GO" id="GO:0005764">
    <property type="term" value="C:lysosome"/>
    <property type="evidence" value="ECO:0007669"/>
    <property type="project" value="UniProtKB-SubCell"/>
</dbReference>
<evidence type="ECO:0000256" key="9">
    <source>
        <dbReference type="ARBA" id="ARBA00023180"/>
    </source>
</evidence>
<evidence type="ECO:0000256" key="11">
    <source>
        <dbReference type="ARBA" id="ARBA00023295"/>
    </source>
</evidence>
<evidence type="ECO:0000256" key="7">
    <source>
        <dbReference type="ARBA" id="ARBA00022729"/>
    </source>
</evidence>
<dbReference type="STRING" id="37546.A0A1B0G9Q3"/>
<evidence type="ECO:0000259" key="14">
    <source>
        <dbReference type="Pfam" id="PF00703"/>
    </source>
</evidence>
<dbReference type="SUPFAM" id="SSF51445">
    <property type="entry name" value="(Trans)glycosidases"/>
    <property type="match status" value="2"/>
</dbReference>
<feature type="domain" description="Glycosyl hydrolases family 2 sugar binding" evidence="16">
    <location>
        <begin position="17"/>
        <end position="194"/>
    </location>
</feature>
<dbReference type="AlphaFoldDB" id="A0A1B0G9Q3"/>
<comment type="similarity">
    <text evidence="3 12">Belongs to the glycosyl hydrolase 2 family.</text>
</comment>
<dbReference type="SUPFAM" id="SSF49785">
    <property type="entry name" value="Galactose-binding domain-like"/>
    <property type="match status" value="2"/>
</dbReference>
<organism evidence="17 18">
    <name type="scientific">Glossina morsitans morsitans</name>
    <name type="common">Savannah tsetse fly</name>
    <dbReference type="NCBI Taxonomy" id="37546"/>
    <lineage>
        <taxon>Eukaryota</taxon>
        <taxon>Metazoa</taxon>
        <taxon>Ecdysozoa</taxon>
        <taxon>Arthropoda</taxon>
        <taxon>Hexapoda</taxon>
        <taxon>Insecta</taxon>
        <taxon>Pterygota</taxon>
        <taxon>Neoptera</taxon>
        <taxon>Endopterygota</taxon>
        <taxon>Diptera</taxon>
        <taxon>Brachycera</taxon>
        <taxon>Muscomorpha</taxon>
        <taxon>Hippoboscoidea</taxon>
        <taxon>Glossinidae</taxon>
        <taxon>Glossina</taxon>
    </lineage>
</organism>
<evidence type="ECO:0000313" key="18">
    <source>
        <dbReference type="Proteomes" id="UP000092444"/>
    </source>
</evidence>
<dbReference type="Gene3D" id="3.20.20.80">
    <property type="entry name" value="Glycosidases"/>
    <property type="match status" value="2"/>
</dbReference>
<evidence type="ECO:0000256" key="4">
    <source>
        <dbReference type="ARBA" id="ARBA00011881"/>
    </source>
</evidence>
<keyword evidence="13" id="KW-0812">Transmembrane</keyword>
<dbReference type="Pfam" id="PF02836">
    <property type="entry name" value="Glyco_hydro_2_C"/>
    <property type="match status" value="2"/>
</dbReference>
<dbReference type="Gene3D" id="2.60.40.10">
    <property type="entry name" value="Immunoglobulins"/>
    <property type="match status" value="2"/>
</dbReference>
<evidence type="ECO:0000259" key="15">
    <source>
        <dbReference type="Pfam" id="PF02836"/>
    </source>
</evidence>
<keyword evidence="9" id="KW-0325">Glycoprotein</keyword>
<keyword evidence="8 12" id="KW-0378">Hydrolase</keyword>
<keyword evidence="11 12" id="KW-0326">Glycosidase</keyword>
<dbReference type="InterPro" id="IPR006102">
    <property type="entry name" value="Ig-like_GH2"/>
</dbReference>
<dbReference type="InterPro" id="IPR006103">
    <property type="entry name" value="Glyco_hydro_2_cat"/>
</dbReference>
<dbReference type="GO" id="GO:0005975">
    <property type="term" value="P:carbohydrate metabolic process"/>
    <property type="evidence" value="ECO:0007669"/>
    <property type="project" value="InterPro"/>
</dbReference>
<dbReference type="GO" id="GO:0004566">
    <property type="term" value="F:beta-glucuronidase activity"/>
    <property type="evidence" value="ECO:0007669"/>
    <property type="project" value="UniProtKB-EC"/>
</dbReference>
<accession>A0A1B0G9Q3</accession>
<evidence type="ECO:0000256" key="1">
    <source>
        <dbReference type="ARBA" id="ARBA00003025"/>
    </source>
</evidence>
<comment type="subunit">
    <text evidence="4 12">Homotetramer.</text>
</comment>
<keyword evidence="7" id="KW-0732">Signal</keyword>
<feature type="transmembrane region" description="Helical" evidence="13">
    <location>
        <begin position="606"/>
        <end position="633"/>
    </location>
</feature>
<feature type="domain" description="Glycosyl hydrolases family 2 sugar binding" evidence="16">
    <location>
        <begin position="654"/>
        <end position="832"/>
    </location>
</feature>
<dbReference type="FunFam" id="2.60.120.260:FF:000027">
    <property type="entry name" value="Beta-glucuronidase"/>
    <property type="match status" value="2"/>
</dbReference>
<dbReference type="InterPro" id="IPR006104">
    <property type="entry name" value="Glyco_hydro_2_N"/>
</dbReference>
<evidence type="ECO:0000259" key="16">
    <source>
        <dbReference type="Pfam" id="PF02837"/>
    </source>
</evidence>
<dbReference type="Proteomes" id="UP000092444">
    <property type="component" value="Unassembled WGS sequence"/>
</dbReference>
<dbReference type="InterPro" id="IPR036156">
    <property type="entry name" value="Beta-gal/glucu_dom_sf"/>
</dbReference>
<dbReference type="PANTHER" id="PTHR10066">
    <property type="entry name" value="BETA-GLUCURONIDASE"/>
    <property type="match status" value="1"/>
</dbReference>
<feature type="domain" description="Glycoside hydrolase family 2 immunoglobulin-like beta-sandwich" evidence="14">
    <location>
        <begin position="834"/>
        <end position="947"/>
    </location>
</feature>
<dbReference type="GO" id="GO:0005615">
    <property type="term" value="C:extracellular space"/>
    <property type="evidence" value="ECO:0007669"/>
    <property type="project" value="TreeGrafter"/>
</dbReference>
<dbReference type="EnsemblMetazoa" id="GMOY010040-RA">
    <property type="protein sequence ID" value="GMOY010040-PA"/>
    <property type="gene ID" value="GMOY010040"/>
</dbReference>
<evidence type="ECO:0000256" key="13">
    <source>
        <dbReference type="SAM" id="Phobius"/>
    </source>
</evidence>
<dbReference type="PROSITE" id="PS00719">
    <property type="entry name" value="GLYCOSYL_HYDROL_F2_1"/>
    <property type="match status" value="2"/>
</dbReference>
<evidence type="ECO:0000256" key="3">
    <source>
        <dbReference type="ARBA" id="ARBA00007401"/>
    </source>
</evidence>
<dbReference type="InterPro" id="IPR006101">
    <property type="entry name" value="Glyco_hydro_2"/>
</dbReference>
<dbReference type="Pfam" id="PF02837">
    <property type="entry name" value="Glyco_hydro_2_N"/>
    <property type="match status" value="2"/>
</dbReference>
<proteinExistence type="inferred from homology"/>
<feature type="domain" description="Glycoside hydrolase family 2 immunoglobulin-like beta-sandwich" evidence="14">
    <location>
        <begin position="196"/>
        <end position="309"/>
    </location>
</feature>
<evidence type="ECO:0000256" key="8">
    <source>
        <dbReference type="ARBA" id="ARBA00022801"/>
    </source>
</evidence>
<dbReference type="Gene3D" id="2.60.120.260">
    <property type="entry name" value="Galactose-binding domain-like"/>
    <property type="match status" value="2"/>
</dbReference>
<evidence type="ECO:0000256" key="2">
    <source>
        <dbReference type="ARBA" id="ARBA00004371"/>
    </source>
</evidence>
<keyword evidence="10 12" id="KW-0458">Lysosome</keyword>
<dbReference type="GO" id="GO:0019391">
    <property type="term" value="P:glucuronoside catabolic process"/>
    <property type="evidence" value="ECO:0007669"/>
    <property type="project" value="TreeGrafter"/>
</dbReference>
<dbReference type="InterPro" id="IPR023232">
    <property type="entry name" value="Glyco_hydro_2_AS"/>
</dbReference>
<evidence type="ECO:0000256" key="5">
    <source>
        <dbReference type="ARBA" id="ARBA00012761"/>
    </source>
</evidence>